<evidence type="ECO:0000313" key="8">
    <source>
        <dbReference type="Proteomes" id="UP000242715"/>
    </source>
</evidence>
<keyword evidence="3" id="KW-0862">Zinc</keyword>
<evidence type="ECO:0000259" key="6">
    <source>
        <dbReference type="PROSITE" id="PS50966"/>
    </source>
</evidence>
<dbReference type="Proteomes" id="UP000242715">
    <property type="component" value="Unassembled WGS sequence"/>
</dbReference>
<dbReference type="InterPro" id="IPR004332">
    <property type="entry name" value="Transposase_MuDR"/>
</dbReference>
<keyword evidence="2 4" id="KW-0863">Zinc-finger</keyword>
<dbReference type="Pfam" id="PF04434">
    <property type="entry name" value="SWIM"/>
    <property type="match status" value="1"/>
</dbReference>
<evidence type="ECO:0000256" key="2">
    <source>
        <dbReference type="ARBA" id="ARBA00022771"/>
    </source>
</evidence>
<keyword evidence="8" id="KW-1185">Reference proteome</keyword>
<dbReference type="PANTHER" id="PTHR31973">
    <property type="entry name" value="POLYPROTEIN, PUTATIVE-RELATED"/>
    <property type="match status" value="1"/>
</dbReference>
<feature type="compositionally biased region" description="Polar residues" evidence="5">
    <location>
        <begin position="32"/>
        <end position="41"/>
    </location>
</feature>
<dbReference type="AlphaFoldDB" id="A0A2Z6MP08"/>
<dbReference type="InterPro" id="IPR006564">
    <property type="entry name" value="Znf_PMZ"/>
</dbReference>
<evidence type="ECO:0000256" key="5">
    <source>
        <dbReference type="SAM" id="MobiDB-lite"/>
    </source>
</evidence>
<evidence type="ECO:0000313" key="7">
    <source>
        <dbReference type="EMBL" id="GAU33121.1"/>
    </source>
</evidence>
<name>A0A2Z6MP08_TRISU</name>
<feature type="region of interest" description="Disordered" evidence="5">
    <location>
        <begin position="1"/>
        <end position="164"/>
    </location>
</feature>
<dbReference type="EMBL" id="DF973517">
    <property type="protein sequence ID" value="GAU33121.1"/>
    <property type="molecule type" value="Genomic_DNA"/>
</dbReference>
<dbReference type="OrthoDB" id="1372737at2759"/>
<dbReference type="Pfam" id="PF03108">
    <property type="entry name" value="DBD_Tnp_Mut"/>
    <property type="match status" value="1"/>
</dbReference>
<dbReference type="SMART" id="SM00575">
    <property type="entry name" value="ZnF_PMZ"/>
    <property type="match status" value="1"/>
</dbReference>
<feature type="compositionally biased region" description="Low complexity" evidence="5">
    <location>
        <begin position="87"/>
        <end position="101"/>
    </location>
</feature>
<feature type="compositionally biased region" description="Low complexity" evidence="5">
    <location>
        <begin position="13"/>
        <end position="31"/>
    </location>
</feature>
<evidence type="ECO:0000256" key="1">
    <source>
        <dbReference type="ARBA" id="ARBA00022723"/>
    </source>
</evidence>
<dbReference type="GO" id="GO:0008270">
    <property type="term" value="F:zinc ion binding"/>
    <property type="evidence" value="ECO:0007669"/>
    <property type="project" value="UniProtKB-KW"/>
</dbReference>
<feature type="compositionally biased region" description="Polar residues" evidence="5">
    <location>
        <begin position="58"/>
        <end position="86"/>
    </location>
</feature>
<dbReference type="PANTHER" id="PTHR31973:SF195">
    <property type="entry name" value="MUDR FAMILY TRANSPOSASE"/>
    <property type="match status" value="1"/>
</dbReference>
<feature type="domain" description="SWIM-type" evidence="6">
    <location>
        <begin position="622"/>
        <end position="654"/>
    </location>
</feature>
<keyword evidence="1" id="KW-0479">Metal-binding</keyword>
<gene>
    <name evidence="7" type="ORF">TSUD_363220</name>
</gene>
<dbReference type="InterPro" id="IPR007527">
    <property type="entry name" value="Znf_SWIM"/>
</dbReference>
<sequence>MVVKAPEISTHIQPTSQPTSQQTSQPFTQSQLWTPFDQQHSSYHHDNYQQLPLLDLNSPPTELQSQPWSYSNAPLPQSQPYWSSNAQLPQSYPQPSQPSSSTYAPTNNERPDEVPNYAEEVSDHSGDEEENIELLFQSDDANDDADENVREAYNPPSFMRNLDDTVDDPTRVLLYETQRLPVDAGISVGMIFHTKADCLQAVKNYHINKSVQYKIEKSDKTRYVIKCEQPQCQFSMRASKSEMTQLWSIVNIKNSHTCTSSGLSQDHPRLDASLISEIIVPILKDNLSTSVKVIIAYIRDKFNHIISYRKAWNAKNKAIEKFCGNWVDSFYDLPQWLMVMEQWNPGTIVRLETSPTAIQGQVFFDRVFWAFKPCIEGFAHCKPLVQVDGTWLNGKYKGTLLLAIAQDGNNHIFPVAFAIVEDQHPSIKSAYDNPANGWNNPLSSSHVYCIRHIVQNFVREVKPKDKKIRKFVFNMGYAPSESSFQYWQKKLAEESIPGLNLVNKIDKAKWTQAFDGGRRWGHTTSNLAESMNSVYKEIRSQPITYLITLTFYKCVELFFRRSRDAAAVYTSRQEYTEACQERIQEAFNKANTHVITWFNRQDLTFSVQETEDPREGRPMDNFQVNLRAKCCDCGKFQSLHMPCTHVIAACSYARIDYHQFIDDVYKVATVCAVYAGKFQVIQGRNFWPDYEGDKLCARTDRKRVKKGRPQKNRMRTEMDDFNQGVRKCGLCRVPGHNASECPNAAGTSS</sequence>
<organism evidence="7 8">
    <name type="scientific">Trifolium subterraneum</name>
    <name type="common">Subterranean clover</name>
    <dbReference type="NCBI Taxonomy" id="3900"/>
    <lineage>
        <taxon>Eukaryota</taxon>
        <taxon>Viridiplantae</taxon>
        <taxon>Streptophyta</taxon>
        <taxon>Embryophyta</taxon>
        <taxon>Tracheophyta</taxon>
        <taxon>Spermatophyta</taxon>
        <taxon>Magnoliopsida</taxon>
        <taxon>eudicotyledons</taxon>
        <taxon>Gunneridae</taxon>
        <taxon>Pentapetalae</taxon>
        <taxon>rosids</taxon>
        <taxon>fabids</taxon>
        <taxon>Fabales</taxon>
        <taxon>Fabaceae</taxon>
        <taxon>Papilionoideae</taxon>
        <taxon>50 kb inversion clade</taxon>
        <taxon>NPAAA clade</taxon>
        <taxon>Hologalegina</taxon>
        <taxon>IRL clade</taxon>
        <taxon>Trifolieae</taxon>
        <taxon>Trifolium</taxon>
    </lineage>
</organism>
<accession>A0A2Z6MP08</accession>
<proteinExistence type="predicted"/>
<protein>
    <recommendedName>
        <fullName evidence="6">SWIM-type domain-containing protein</fullName>
    </recommendedName>
</protein>
<evidence type="ECO:0000256" key="3">
    <source>
        <dbReference type="ARBA" id="ARBA00022833"/>
    </source>
</evidence>
<reference evidence="8" key="1">
    <citation type="journal article" date="2017" name="Front. Plant Sci.">
        <title>Climate Clever Clovers: New Paradigm to Reduce the Environmental Footprint of Ruminants by Breeding Low Methanogenic Forages Utilizing Haplotype Variation.</title>
        <authorList>
            <person name="Kaur P."/>
            <person name="Appels R."/>
            <person name="Bayer P.E."/>
            <person name="Keeble-Gagnere G."/>
            <person name="Wang J."/>
            <person name="Hirakawa H."/>
            <person name="Shirasawa K."/>
            <person name="Vercoe P."/>
            <person name="Stefanova K."/>
            <person name="Durmic Z."/>
            <person name="Nichols P."/>
            <person name="Revell C."/>
            <person name="Isobe S.N."/>
            <person name="Edwards D."/>
            <person name="Erskine W."/>
        </authorList>
    </citation>
    <scope>NUCLEOTIDE SEQUENCE [LARGE SCALE GENOMIC DNA]</scope>
    <source>
        <strain evidence="8">cv. Daliak</strain>
    </source>
</reference>
<evidence type="ECO:0000256" key="4">
    <source>
        <dbReference type="PROSITE-ProRule" id="PRU00325"/>
    </source>
</evidence>
<dbReference type="PROSITE" id="PS50966">
    <property type="entry name" value="ZF_SWIM"/>
    <property type="match status" value="1"/>
</dbReference>